<dbReference type="Proteomes" id="UP000238634">
    <property type="component" value="Unassembled WGS sequence"/>
</dbReference>
<keyword evidence="3" id="KW-1185">Reference proteome</keyword>
<comment type="caution">
    <text evidence="2">The sequence shown here is derived from an EMBL/GenBank/DDBJ whole genome shotgun (WGS) entry which is preliminary data.</text>
</comment>
<evidence type="ECO:0000313" key="3">
    <source>
        <dbReference type="Proteomes" id="UP000238634"/>
    </source>
</evidence>
<keyword evidence="1" id="KW-0732">Signal</keyword>
<feature type="signal peptide" evidence="1">
    <location>
        <begin position="1"/>
        <end position="21"/>
    </location>
</feature>
<dbReference type="EMBL" id="PVWG01000015">
    <property type="protein sequence ID" value="PSB18748.1"/>
    <property type="molecule type" value="Genomic_DNA"/>
</dbReference>
<reference evidence="2 3" key="2">
    <citation type="submission" date="2018-03" db="EMBL/GenBank/DDBJ databases">
        <title>The ancient ancestry and fast evolution of plastids.</title>
        <authorList>
            <person name="Moore K.R."/>
            <person name="Magnabosco C."/>
            <person name="Momper L."/>
            <person name="Gold D.A."/>
            <person name="Bosak T."/>
            <person name="Fournier G.P."/>
        </authorList>
    </citation>
    <scope>NUCLEOTIDE SEQUENCE [LARGE SCALE GENOMIC DNA]</scope>
    <source>
        <strain evidence="2 3">ULC007</strain>
    </source>
</reference>
<sequence length="139" mass="15145">MLSRSVLLALFAIFVPGSAMANCVNFADGTIAPIKVKSCQAIDGAKHPKVLKSGDFNKFTSRPYWNYKAAYTGALVTDTAGLTWMYTSSASDPCKKFTKSKSIQMRTYATCCDTGSWGKCVFGGRWLGDVKGKRIDAFQ</sequence>
<feature type="chain" id="PRO_5015665605" evidence="1">
    <location>
        <begin position="22"/>
        <end position="139"/>
    </location>
</feature>
<protein>
    <submittedName>
        <fullName evidence="2">Uncharacterized protein</fullName>
    </submittedName>
</protein>
<dbReference type="RefSeq" id="WP_073069798.1">
    <property type="nucleotide sequence ID" value="NZ_MPPI01000003.1"/>
</dbReference>
<gene>
    <name evidence="2" type="ORF">C7B65_14610</name>
</gene>
<evidence type="ECO:0000256" key="1">
    <source>
        <dbReference type="SAM" id="SignalP"/>
    </source>
</evidence>
<proteinExistence type="predicted"/>
<dbReference type="AlphaFoldDB" id="A0A2T1DE36"/>
<name>A0A2T1DE36_9CYAN</name>
<organism evidence="2 3">
    <name type="scientific">Phormidesmis priestleyi ULC007</name>
    <dbReference type="NCBI Taxonomy" id="1920490"/>
    <lineage>
        <taxon>Bacteria</taxon>
        <taxon>Bacillati</taxon>
        <taxon>Cyanobacteriota</taxon>
        <taxon>Cyanophyceae</taxon>
        <taxon>Leptolyngbyales</taxon>
        <taxon>Leptolyngbyaceae</taxon>
        <taxon>Phormidesmis</taxon>
    </lineage>
</organism>
<reference evidence="2 3" key="1">
    <citation type="submission" date="2018-02" db="EMBL/GenBank/DDBJ databases">
        <authorList>
            <person name="Cohen D.B."/>
            <person name="Kent A.D."/>
        </authorList>
    </citation>
    <scope>NUCLEOTIDE SEQUENCE [LARGE SCALE GENOMIC DNA]</scope>
    <source>
        <strain evidence="2 3">ULC007</strain>
    </source>
</reference>
<accession>A0A2T1DE36</accession>
<evidence type="ECO:0000313" key="2">
    <source>
        <dbReference type="EMBL" id="PSB18748.1"/>
    </source>
</evidence>
<dbReference type="OrthoDB" id="9886723at2"/>